<dbReference type="Proteomes" id="UP001303889">
    <property type="component" value="Unassembled WGS sequence"/>
</dbReference>
<keyword evidence="3 6" id="KW-1133">Transmembrane helix</keyword>
<evidence type="ECO:0000256" key="1">
    <source>
        <dbReference type="ARBA" id="ARBA00004141"/>
    </source>
</evidence>
<gene>
    <name evidence="9" type="ORF">C8A05DRAFT_17176</name>
</gene>
<feature type="region of interest" description="Disordered" evidence="5">
    <location>
        <begin position="417"/>
        <end position="448"/>
    </location>
</feature>
<feature type="transmembrane region" description="Helical" evidence="6">
    <location>
        <begin position="503"/>
        <end position="525"/>
    </location>
</feature>
<evidence type="ECO:0000256" key="6">
    <source>
        <dbReference type="SAM" id="Phobius"/>
    </source>
</evidence>
<evidence type="ECO:0000256" key="4">
    <source>
        <dbReference type="ARBA" id="ARBA00023136"/>
    </source>
</evidence>
<dbReference type="Gene3D" id="1.20.1070.10">
    <property type="entry name" value="Rhodopsin 7-helix transmembrane proteins"/>
    <property type="match status" value="1"/>
</dbReference>
<dbReference type="SUPFAM" id="SSF81321">
    <property type="entry name" value="Family A G protein-coupled receptor-like"/>
    <property type="match status" value="1"/>
</dbReference>
<evidence type="ECO:0000313" key="9">
    <source>
        <dbReference type="EMBL" id="KAK3900529.1"/>
    </source>
</evidence>
<dbReference type="InterPro" id="IPR022596">
    <property type="entry name" value="GPR1/2/3_C"/>
</dbReference>
<feature type="domain" description="G protein-coupled receptor GPR1/2/3 C-terminal" evidence="8">
    <location>
        <begin position="452"/>
        <end position="532"/>
    </location>
</feature>
<evidence type="ECO:0000256" key="3">
    <source>
        <dbReference type="ARBA" id="ARBA00022989"/>
    </source>
</evidence>
<keyword evidence="10" id="KW-1185">Reference proteome</keyword>
<feature type="region of interest" description="Disordered" evidence="5">
    <location>
        <begin position="608"/>
        <end position="643"/>
    </location>
</feature>
<protein>
    <submittedName>
        <fullName evidence="9">G protein-coupled glucose receptor regulating Gpa2-domain-containing protein</fullName>
    </submittedName>
</protein>
<accession>A0AAN6RRW5</accession>
<feature type="transmembrane region" description="Helical" evidence="6">
    <location>
        <begin position="206"/>
        <end position="226"/>
    </location>
</feature>
<dbReference type="GO" id="GO:0007189">
    <property type="term" value="P:adenylate cyclase-activating G protein-coupled receptor signaling pathway"/>
    <property type="evidence" value="ECO:0007669"/>
    <property type="project" value="TreeGrafter"/>
</dbReference>
<feature type="transmembrane region" description="Helical" evidence="6">
    <location>
        <begin position="160"/>
        <end position="179"/>
    </location>
</feature>
<comment type="subcellular location">
    <subcellularLocation>
        <location evidence="1">Membrane</location>
        <topology evidence="1">Multi-pass membrane protein</topology>
    </subcellularLocation>
</comment>
<evidence type="ECO:0000256" key="5">
    <source>
        <dbReference type="SAM" id="MobiDB-lite"/>
    </source>
</evidence>
<keyword evidence="4 6" id="KW-0472">Membrane</keyword>
<feature type="transmembrane region" description="Helical" evidence="6">
    <location>
        <begin position="92"/>
        <end position="111"/>
    </location>
</feature>
<reference evidence="9" key="2">
    <citation type="submission" date="2023-05" db="EMBL/GenBank/DDBJ databases">
        <authorList>
            <consortium name="Lawrence Berkeley National Laboratory"/>
            <person name="Steindorff A."/>
            <person name="Hensen N."/>
            <person name="Bonometti L."/>
            <person name="Westerberg I."/>
            <person name="Brannstrom I.O."/>
            <person name="Guillou S."/>
            <person name="Cros-Aarteil S."/>
            <person name="Calhoun S."/>
            <person name="Haridas S."/>
            <person name="Kuo A."/>
            <person name="Mondo S."/>
            <person name="Pangilinan J."/>
            <person name="Riley R."/>
            <person name="Labutti K."/>
            <person name="Andreopoulos B."/>
            <person name="Lipzen A."/>
            <person name="Chen C."/>
            <person name="Yanf M."/>
            <person name="Daum C."/>
            <person name="Ng V."/>
            <person name="Clum A."/>
            <person name="Ohm R."/>
            <person name="Martin F."/>
            <person name="Silar P."/>
            <person name="Natvig D."/>
            <person name="Lalanne C."/>
            <person name="Gautier V."/>
            <person name="Ament-Velasquez S.L."/>
            <person name="Kruys A."/>
            <person name="Hutchinson M.I."/>
            <person name="Powell A.J."/>
            <person name="Barry K."/>
            <person name="Miller A.N."/>
            <person name="Grigoriev I.V."/>
            <person name="Debuchy R."/>
            <person name="Gladieux P."/>
            <person name="Thoren M.H."/>
            <person name="Johannesson H."/>
        </authorList>
    </citation>
    <scope>NUCLEOTIDE SEQUENCE</scope>
    <source>
        <strain evidence="9">CBS 103.79</strain>
    </source>
</reference>
<dbReference type="AlphaFoldDB" id="A0AAN6RRW5"/>
<feature type="region of interest" description="Disordered" evidence="5">
    <location>
        <begin position="337"/>
        <end position="393"/>
    </location>
</feature>
<dbReference type="Pfam" id="PF11710">
    <property type="entry name" value="Git3"/>
    <property type="match status" value="1"/>
</dbReference>
<proteinExistence type="predicted"/>
<dbReference type="EMBL" id="MU855662">
    <property type="protein sequence ID" value="KAK3900529.1"/>
    <property type="molecule type" value="Genomic_DNA"/>
</dbReference>
<feature type="transmembrane region" description="Helical" evidence="6">
    <location>
        <begin position="457"/>
        <end position="477"/>
    </location>
</feature>
<evidence type="ECO:0000256" key="2">
    <source>
        <dbReference type="ARBA" id="ARBA00022692"/>
    </source>
</evidence>
<dbReference type="InterPro" id="IPR023041">
    <property type="entry name" value="Glucose_rcpt_Git3-like_N"/>
</dbReference>
<dbReference type="GO" id="GO:0004930">
    <property type="term" value="F:G protein-coupled receptor activity"/>
    <property type="evidence" value="ECO:0007669"/>
    <property type="project" value="TreeGrafter"/>
</dbReference>
<dbReference type="PANTHER" id="PTHR23112:SF37">
    <property type="entry name" value="G PROTEIN-COUPLED RECEPTOR GPR1"/>
    <property type="match status" value="1"/>
</dbReference>
<sequence>MPFLQRSSHGSPLAQLPPLVARHEPGVDGSEDMVHVLLILSLTFASISVLATLTALYWFVKMRRSFRHEQWTTSSPMLTCHRLILLLIQSDFLKSLSFLVFAIASFAWGNIESNSIFCQLSGFALAVATESSDIAVLLIAVHSAMFILRPRSGLYLYRRLAYLVFYLLPSLVASLAFIGGNGYENMGHYCYLRTDRSWARLALSWAPRYFICTSIVVISIFIYLYIRTRMRDYGRRRSEAMQPRLPRDSSSLPPSPCLCCHGLIPSTASSRRSSATDTMPLKGSVRYCGARTSADSHPPKGTVMWNWRGFSQARSPCEGRASDDSCDPICPDSSRLLSPPTVHAPRRNAIIPDDPPVSPHDCTHRPELPDDIQRPRRASYPTTTPSRTQHHHLHRPKYMPILETDSTSILPRNISTSTSVTTTTTTTAAALPRARTSPQPQPGTKPAKSPLRQLRSLFVYPLVYIIVWLFPFVSHILGYDDDSRANTTPSSPSSPHRKDPPHWLLTVSIISLCAQGLVDCVVFMLRETPWRYAAGRGFLVAFGKRWMWSWGRRWDGDREGVGRTREEMLVDGRLARERREGEVRVEMTARGRGKGAGAREWWDVWDGEGEREGREERREERKASRRENEEDEEGQVAVQQEVG</sequence>
<dbReference type="GO" id="GO:0005886">
    <property type="term" value="C:plasma membrane"/>
    <property type="evidence" value="ECO:0007669"/>
    <property type="project" value="TreeGrafter"/>
</dbReference>
<feature type="domain" description="Glucose receptor Git3-like N-terminal" evidence="7">
    <location>
        <begin position="37"/>
        <end position="232"/>
    </location>
</feature>
<feature type="compositionally biased region" description="Basic and acidic residues" evidence="5">
    <location>
        <begin position="608"/>
        <end position="628"/>
    </location>
</feature>
<feature type="compositionally biased region" description="Low complexity" evidence="5">
    <location>
        <begin position="417"/>
        <end position="430"/>
    </location>
</feature>
<dbReference type="PANTHER" id="PTHR23112">
    <property type="entry name" value="G PROTEIN-COUPLED RECEPTOR 157-RELATED"/>
    <property type="match status" value="1"/>
</dbReference>
<keyword evidence="9" id="KW-0675">Receptor</keyword>
<keyword evidence="2 6" id="KW-0812">Transmembrane</keyword>
<reference evidence="9" key="1">
    <citation type="journal article" date="2023" name="Mol. Phylogenet. Evol.">
        <title>Genome-scale phylogeny and comparative genomics of the fungal order Sordariales.</title>
        <authorList>
            <person name="Hensen N."/>
            <person name="Bonometti L."/>
            <person name="Westerberg I."/>
            <person name="Brannstrom I.O."/>
            <person name="Guillou S."/>
            <person name="Cros-Aarteil S."/>
            <person name="Calhoun S."/>
            <person name="Haridas S."/>
            <person name="Kuo A."/>
            <person name="Mondo S."/>
            <person name="Pangilinan J."/>
            <person name="Riley R."/>
            <person name="LaButti K."/>
            <person name="Andreopoulos B."/>
            <person name="Lipzen A."/>
            <person name="Chen C."/>
            <person name="Yan M."/>
            <person name="Daum C."/>
            <person name="Ng V."/>
            <person name="Clum A."/>
            <person name="Steindorff A."/>
            <person name="Ohm R.A."/>
            <person name="Martin F."/>
            <person name="Silar P."/>
            <person name="Natvig D.O."/>
            <person name="Lalanne C."/>
            <person name="Gautier V."/>
            <person name="Ament-Velasquez S.L."/>
            <person name="Kruys A."/>
            <person name="Hutchinson M.I."/>
            <person name="Powell A.J."/>
            <person name="Barry K."/>
            <person name="Miller A.N."/>
            <person name="Grigoriev I.V."/>
            <person name="Debuchy R."/>
            <person name="Gladieux P."/>
            <person name="Hiltunen Thoren M."/>
            <person name="Johannesson H."/>
        </authorList>
    </citation>
    <scope>NUCLEOTIDE SEQUENCE</scope>
    <source>
        <strain evidence="9">CBS 103.79</strain>
    </source>
</reference>
<name>A0AAN6RRW5_9PEZI</name>
<organism evidence="9 10">
    <name type="scientific">Staphylotrichum tortipilum</name>
    <dbReference type="NCBI Taxonomy" id="2831512"/>
    <lineage>
        <taxon>Eukaryota</taxon>
        <taxon>Fungi</taxon>
        <taxon>Dikarya</taxon>
        <taxon>Ascomycota</taxon>
        <taxon>Pezizomycotina</taxon>
        <taxon>Sordariomycetes</taxon>
        <taxon>Sordariomycetidae</taxon>
        <taxon>Sordariales</taxon>
        <taxon>Chaetomiaceae</taxon>
        <taxon>Staphylotrichum</taxon>
    </lineage>
</organism>
<feature type="transmembrane region" description="Helical" evidence="6">
    <location>
        <begin position="36"/>
        <end position="60"/>
    </location>
</feature>
<feature type="compositionally biased region" description="Basic and acidic residues" evidence="5">
    <location>
        <begin position="361"/>
        <end position="374"/>
    </location>
</feature>
<evidence type="ECO:0000313" key="10">
    <source>
        <dbReference type="Proteomes" id="UP001303889"/>
    </source>
</evidence>
<feature type="transmembrane region" description="Helical" evidence="6">
    <location>
        <begin position="123"/>
        <end position="148"/>
    </location>
</feature>
<comment type="caution">
    <text evidence="9">The sequence shown here is derived from an EMBL/GenBank/DDBJ whole genome shotgun (WGS) entry which is preliminary data.</text>
</comment>
<dbReference type="Pfam" id="PF11970">
    <property type="entry name" value="GPR_Gpa2_C"/>
    <property type="match status" value="1"/>
</dbReference>
<evidence type="ECO:0000259" key="8">
    <source>
        <dbReference type="Pfam" id="PF11970"/>
    </source>
</evidence>
<evidence type="ECO:0000259" key="7">
    <source>
        <dbReference type="Pfam" id="PF11710"/>
    </source>
</evidence>